<dbReference type="GO" id="GO:0003700">
    <property type="term" value="F:DNA-binding transcription factor activity"/>
    <property type="evidence" value="ECO:0007669"/>
    <property type="project" value="TreeGrafter"/>
</dbReference>
<proteinExistence type="predicted"/>
<protein>
    <submittedName>
        <fullName evidence="1">LacI family transcriptional regulator</fullName>
    </submittedName>
</protein>
<dbReference type="Gene3D" id="3.40.50.2300">
    <property type="match status" value="2"/>
</dbReference>
<dbReference type="SUPFAM" id="SSF47413">
    <property type="entry name" value="lambda repressor-like DNA-binding domains"/>
    <property type="match status" value="1"/>
</dbReference>
<dbReference type="KEGG" id="ccot:CCAX7_45390"/>
<name>A0A402D639_9BACT</name>
<keyword evidence="2" id="KW-1185">Reference proteome</keyword>
<dbReference type="GO" id="GO:0000976">
    <property type="term" value="F:transcription cis-regulatory region binding"/>
    <property type="evidence" value="ECO:0007669"/>
    <property type="project" value="TreeGrafter"/>
</dbReference>
<reference evidence="1 2" key="1">
    <citation type="journal article" date="2019" name="Int. J. Syst. Evol. Microbiol.">
        <title>Capsulimonas corticalis gen. nov., sp. nov., an aerobic capsulated bacterium, of a novel bacterial order, Capsulimonadales ord. nov., of the class Armatimonadia of the phylum Armatimonadetes.</title>
        <authorList>
            <person name="Li J."/>
            <person name="Kudo C."/>
            <person name="Tonouchi A."/>
        </authorList>
    </citation>
    <scope>NUCLEOTIDE SEQUENCE [LARGE SCALE GENOMIC DNA]</scope>
    <source>
        <strain evidence="1 2">AX-7</strain>
    </source>
</reference>
<dbReference type="PANTHER" id="PTHR30146">
    <property type="entry name" value="LACI-RELATED TRANSCRIPTIONAL REPRESSOR"/>
    <property type="match status" value="1"/>
</dbReference>
<dbReference type="InterPro" id="IPR046335">
    <property type="entry name" value="LacI/GalR-like_sensor"/>
</dbReference>
<dbReference type="AlphaFoldDB" id="A0A402D639"/>
<dbReference type="InterPro" id="IPR010982">
    <property type="entry name" value="Lambda_DNA-bd_dom_sf"/>
</dbReference>
<dbReference type="Proteomes" id="UP000287394">
    <property type="component" value="Chromosome"/>
</dbReference>
<organism evidence="1 2">
    <name type="scientific">Capsulimonas corticalis</name>
    <dbReference type="NCBI Taxonomy" id="2219043"/>
    <lineage>
        <taxon>Bacteria</taxon>
        <taxon>Bacillati</taxon>
        <taxon>Armatimonadota</taxon>
        <taxon>Armatimonadia</taxon>
        <taxon>Capsulimonadales</taxon>
        <taxon>Capsulimonadaceae</taxon>
        <taxon>Capsulimonas</taxon>
    </lineage>
</organism>
<dbReference type="Pfam" id="PF13377">
    <property type="entry name" value="Peripla_BP_3"/>
    <property type="match status" value="1"/>
</dbReference>
<dbReference type="CDD" id="cd01392">
    <property type="entry name" value="HTH_LacI"/>
    <property type="match status" value="1"/>
</dbReference>
<dbReference type="RefSeq" id="WP_119324912.1">
    <property type="nucleotide sequence ID" value="NZ_AP025739.1"/>
</dbReference>
<dbReference type="SMART" id="SM00354">
    <property type="entry name" value="HTH_LACI"/>
    <property type="match status" value="1"/>
</dbReference>
<dbReference type="Pfam" id="PF00356">
    <property type="entry name" value="LacI"/>
    <property type="match status" value="1"/>
</dbReference>
<dbReference type="InterPro" id="IPR028082">
    <property type="entry name" value="Peripla_BP_I"/>
</dbReference>
<gene>
    <name evidence="1" type="ORF">CCAX7_45390</name>
</gene>
<dbReference type="SUPFAM" id="SSF53822">
    <property type="entry name" value="Periplasmic binding protein-like I"/>
    <property type="match status" value="1"/>
</dbReference>
<evidence type="ECO:0000313" key="2">
    <source>
        <dbReference type="Proteomes" id="UP000287394"/>
    </source>
</evidence>
<dbReference type="PANTHER" id="PTHR30146:SF138">
    <property type="entry name" value="TRANSCRIPTIONAL REGULATORY PROTEIN"/>
    <property type="match status" value="1"/>
</dbReference>
<dbReference type="CDD" id="cd06267">
    <property type="entry name" value="PBP1_LacI_sugar_binding-like"/>
    <property type="match status" value="1"/>
</dbReference>
<accession>A0A402D639</accession>
<evidence type="ECO:0000313" key="1">
    <source>
        <dbReference type="EMBL" id="BDI32488.1"/>
    </source>
</evidence>
<dbReference type="OrthoDB" id="9772505at2"/>
<dbReference type="InterPro" id="IPR000843">
    <property type="entry name" value="HTH_LacI"/>
</dbReference>
<sequence length="339" mass="37517">MITLSDIAKRVGVSKVTASAVLNHVGANTKVSEATRLRILEAAREMGYRPNSSARSMRTGKFGCVGLVLSTHSSRSTLPRDALGGINAALAERDYHLTVGTAPDEILSSAENMPKMLRQWMADGLLINYSFGAPEGMARYIQENSIPSVWINGAAETDTVSPDDWGASREVTTRLFALGHRRIGYCEYDFQEETVLHYSVAARADGYMEAMRAAGLEPWREKTRSASWASDDRARIRRRLSAADRPTAIVTYWPSVANVIFSQALALGLRVPEDVTIVTFSDFGDMAEGLPINICRLPSYEIGRRAVTMLWEKFDAPARALPSESLTFSFDDEYLHRLK</sequence>
<dbReference type="PROSITE" id="PS50932">
    <property type="entry name" value="HTH_LACI_2"/>
    <property type="match status" value="1"/>
</dbReference>
<dbReference type="EMBL" id="AP025739">
    <property type="protein sequence ID" value="BDI32488.1"/>
    <property type="molecule type" value="Genomic_DNA"/>
</dbReference>
<dbReference type="Gene3D" id="1.10.260.40">
    <property type="entry name" value="lambda repressor-like DNA-binding domains"/>
    <property type="match status" value="1"/>
</dbReference>